<reference evidence="10 11" key="1">
    <citation type="submission" date="2023-05" db="EMBL/GenBank/DDBJ databases">
        <title>Glutamicibacter sp. B1, complete genome.</title>
        <authorList>
            <person name="Long Y.H."/>
            <person name="Fang T."/>
            <person name="Li X.Y."/>
        </authorList>
    </citation>
    <scope>NUCLEOTIDE SEQUENCE [LARGE SCALE GENOMIC DNA]</scope>
    <source>
        <strain evidence="10 11">B1</strain>
    </source>
</reference>
<sequence length="699" mass="73401">MAGLIAAVVGGIVAGCLGGSPLQVSGPAAGLTVIVAGLVDQFGWQVTCAITLAAGVLQILLGISRVGRAALAISPVVVHAMLAGIGITIVLQQLHVVLGSTPSGDAFGNLMSIPESFRDANPQAMILGASVIAILLSWKKLPRFFQQIPGQLAAVVLVTLLSIGFGDSVERIKFDGSLLEAISAPVLPQGMWGAVFIGILTVALIASVESLLCAVAVDKMQSGPRTNFNRELIGQGAANMASGALGGLPVTGVIVRSAANVDAGARTRASAVLHGLWVLVFSIFLAPVIMMVPQSVLAGLLVIIGVQLVKFAHIKTALRTGDFLVYFVTVTLVVFANLLEGVLVGVGLAMALVLFRVARSSVNTQRLPMQDGRAVWRVGIEGSCSFLSLPRINRELYSIPASATVLLHIEADFIDFSVLEAVEAWRSQHESNGGIVHVEDYGTRRLTDAAQGSPRRGFSTGVLSSGLAAWKRWQHPDVASGNSNVDGLPVLRGVSKYHQHNAALMMQDAKLLAQGQDPSTLFLTCVDSRVVPNVITSSGPGDMLTVRNMGNSVGGAGSDLSFEAALEFAIDRLDVNTITVCGHSNCGAMTALLGNDHLNDEGDAPVDQWLKGMFESRQALSTEHPVRLDAEAAGYSRIDQLALVNVAVQLENLSKHPRISARVAEGSLNLVGLFYDLSTAAVVRVSAQGIEQPDLLKQD</sequence>
<feature type="binding site" evidence="7">
    <location>
        <position position="583"/>
    </location>
    <ligand>
        <name>Zn(2+)</name>
        <dbReference type="ChEBI" id="CHEBI:29105"/>
    </ligand>
</feature>
<feature type="transmembrane region" description="Helical" evidence="8">
    <location>
        <begin position="70"/>
        <end position="91"/>
    </location>
</feature>
<feature type="binding site" evidence="7">
    <location>
        <position position="586"/>
    </location>
    <ligand>
        <name>Zn(2+)</name>
        <dbReference type="ChEBI" id="CHEBI:29105"/>
    </ligand>
</feature>
<name>A0AAU6WDX1_9MICC</name>
<dbReference type="AlphaFoldDB" id="A0AAU6WDX1"/>
<feature type="transmembrane region" description="Helical" evidence="8">
    <location>
        <begin position="271"/>
        <end position="290"/>
    </location>
</feature>
<evidence type="ECO:0000313" key="10">
    <source>
        <dbReference type="EMBL" id="XAO45727.1"/>
    </source>
</evidence>
<dbReference type="InterPro" id="IPR011547">
    <property type="entry name" value="SLC26A/SulP_dom"/>
</dbReference>
<dbReference type="InterPro" id="IPR001765">
    <property type="entry name" value="Carbonic_anhydrase"/>
</dbReference>
<feature type="transmembrane region" description="Helical" evidence="8">
    <location>
        <begin position="42"/>
        <end position="63"/>
    </location>
</feature>
<organism evidence="10 11">
    <name type="scientific">Glutamicibacter ectropisis</name>
    <dbReference type="NCBI Taxonomy" id="3046593"/>
    <lineage>
        <taxon>Bacteria</taxon>
        <taxon>Bacillati</taxon>
        <taxon>Actinomycetota</taxon>
        <taxon>Actinomycetes</taxon>
        <taxon>Micrococcales</taxon>
        <taxon>Micrococcaceae</taxon>
        <taxon>Glutamicibacter</taxon>
    </lineage>
</organism>
<evidence type="ECO:0000256" key="7">
    <source>
        <dbReference type="PIRSR" id="PIRSR601765-1"/>
    </source>
</evidence>
<dbReference type="InterPro" id="IPR036874">
    <property type="entry name" value="Carbonic_anhydrase_sf"/>
</dbReference>
<protein>
    <submittedName>
        <fullName evidence="10">Bifunctional SulP family inorganic anion transporter/carbonic anhydrase</fullName>
    </submittedName>
</protein>
<dbReference type="Pfam" id="PF00916">
    <property type="entry name" value="Sulfate_transp"/>
    <property type="match status" value="1"/>
</dbReference>
<evidence type="ECO:0000256" key="3">
    <source>
        <dbReference type="ARBA" id="ARBA00022692"/>
    </source>
</evidence>
<feature type="domain" description="SLC26A/SulP transporter" evidence="9">
    <location>
        <begin position="2"/>
        <end position="329"/>
    </location>
</feature>
<keyword evidence="11" id="KW-1185">Reference proteome</keyword>
<dbReference type="RefSeq" id="WP_345471482.1">
    <property type="nucleotide sequence ID" value="NZ_CP125942.1"/>
</dbReference>
<gene>
    <name evidence="10" type="ORF">QMQ05_15515</name>
</gene>
<feature type="binding site" evidence="7">
    <location>
        <position position="527"/>
    </location>
    <ligand>
        <name>Zn(2+)</name>
        <dbReference type="ChEBI" id="CHEBI:29105"/>
    </ligand>
</feature>
<dbReference type="EMBL" id="CP125942">
    <property type="protein sequence ID" value="XAO45727.1"/>
    <property type="molecule type" value="Genomic_DNA"/>
</dbReference>
<feature type="transmembrane region" description="Helical" evidence="8">
    <location>
        <begin position="189"/>
        <end position="217"/>
    </location>
</feature>
<dbReference type="GO" id="GO:0008270">
    <property type="term" value="F:zinc ion binding"/>
    <property type="evidence" value="ECO:0007669"/>
    <property type="project" value="InterPro"/>
</dbReference>
<dbReference type="PANTHER" id="PTHR11814">
    <property type="entry name" value="SULFATE TRANSPORTER"/>
    <property type="match status" value="1"/>
</dbReference>
<feature type="transmembrane region" description="Helical" evidence="8">
    <location>
        <begin position="324"/>
        <end position="355"/>
    </location>
</feature>
<evidence type="ECO:0000259" key="9">
    <source>
        <dbReference type="Pfam" id="PF00916"/>
    </source>
</evidence>
<feature type="transmembrane region" description="Helical" evidence="8">
    <location>
        <begin position="120"/>
        <end position="138"/>
    </location>
</feature>
<evidence type="ECO:0000256" key="2">
    <source>
        <dbReference type="ARBA" id="ARBA00006217"/>
    </source>
</evidence>
<feature type="transmembrane region" description="Helical" evidence="8">
    <location>
        <begin position="296"/>
        <end position="312"/>
    </location>
</feature>
<dbReference type="Pfam" id="PF00484">
    <property type="entry name" value="Pro_CA"/>
    <property type="match status" value="1"/>
</dbReference>
<dbReference type="SMART" id="SM00947">
    <property type="entry name" value="Pro_CA"/>
    <property type="match status" value="1"/>
</dbReference>
<evidence type="ECO:0000256" key="8">
    <source>
        <dbReference type="SAM" id="Phobius"/>
    </source>
</evidence>
<feature type="transmembrane region" description="Helical" evidence="8">
    <location>
        <begin position="150"/>
        <end position="169"/>
    </location>
</feature>
<dbReference type="Gene3D" id="3.40.1050.10">
    <property type="entry name" value="Carbonic anhydrase"/>
    <property type="match status" value="1"/>
</dbReference>
<dbReference type="GO" id="GO:0004089">
    <property type="term" value="F:carbonate dehydratase activity"/>
    <property type="evidence" value="ECO:0007669"/>
    <property type="project" value="InterPro"/>
</dbReference>
<feature type="binding site" evidence="7">
    <location>
        <position position="525"/>
    </location>
    <ligand>
        <name>Zn(2+)</name>
        <dbReference type="ChEBI" id="CHEBI:29105"/>
    </ligand>
</feature>
<proteinExistence type="inferred from homology"/>
<accession>A0AAU6WDX1</accession>
<evidence type="ECO:0000313" key="11">
    <source>
        <dbReference type="Proteomes" id="UP001486888"/>
    </source>
</evidence>
<dbReference type="GO" id="GO:0016020">
    <property type="term" value="C:membrane"/>
    <property type="evidence" value="ECO:0007669"/>
    <property type="project" value="UniProtKB-SubCell"/>
</dbReference>
<keyword evidence="5 8" id="KW-0472">Membrane</keyword>
<dbReference type="SUPFAM" id="SSF53056">
    <property type="entry name" value="beta-carbonic anhydrase, cab"/>
    <property type="match status" value="1"/>
</dbReference>
<comment type="similarity">
    <text evidence="2">Belongs to the beta-class carbonic anhydrase family.</text>
</comment>
<dbReference type="GO" id="GO:0055085">
    <property type="term" value="P:transmembrane transport"/>
    <property type="evidence" value="ECO:0007669"/>
    <property type="project" value="InterPro"/>
</dbReference>
<evidence type="ECO:0000256" key="6">
    <source>
        <dbReference type="ARBA" id="ARBA00024993"/>
    </source>
</evidence>
<dbReference type="KEGG" id="gey:QMQ05_15515"/>
<keyword evidence="4 8" id="KW-1133">Transmembrane helix</keyword>
<evidence type="ECO:0000256" key="4">
    <source>
        <dbReference type="ARBA" id="ARBA00022989"/>
    </source>
</evidence>
<dbReference type="Proteomes" id="UP001486888">
    <property type="component" value="Chromosome"/>
</dbReference>
<comment type="cofactor">
    <cofactor evidence="7">
        <name>Zn(2+)</name>
        <dbReference type="ChEBI" id="CHEBI:29105"/>
    </cofactor>
    <text evidence="7">Binds 1 zinc ion per subunit.</text>
</comment>
<dbReference type="InterPro" id="IPR001902">
    <property type="entry name" value="SLC26A/SulP_fam"/>
</dbReference>
<keyword evidence="7" id="KW-0479">Metal-binding</keyword>
<comment type="function">
    <text evidence="6">Catalyzes the reversible hydration of carbon dioxide to form bicarbonate.</text>
</comment>
<keyword evidence="7" id="KW-0862">Zinc</keyword>
<evidence type="ECO:0000256" key="1">
    <source>
        <dbReference type="ARBA" id="ARBA00004141"/>
    </source>
</evidence>
<comment type="subcellular location">
    <subcellularLocation>
        <location evidence="1">Membrane</location>
        <topology evidence="1">Multi-pass membrane protein</topology>
    </subcellularLocation>
</comment>
<keyword evidence="3 8" id="KW-0812">Transmembrane</keyword>
<evidence type="ECO:0000256" key="5">
    <source>
        <dbReference type="ARBA" id="ARBA00023136"/>
    </source>
</evidence>